<protein>
    <recommendedName>
        <fullName evidence="2">Bifunctional inhibitor/plant lipid transfer protein/seed storage helical domain-containing protein</fullName>
    </recommendedName>
</protein>
<keyword evidence="1" id="KW-0732">Signal</keyword>
<feature type="chain" id="PRO_5036435472" description="Bifunctional inhibitor/plant lipid transfer protein/seed storage helical domain-containing protein" evidence="1">
    <location>
        <begin position="24"/>
        <end position="100"/>
    </location>
</feature>
<dbReference type="Pfam" id="PF14368">
    <property type="entry name" value="LTP_2"/>
    <property type="match status" value="1"/>
</dbReference>
<dbReference type="EMBL" id="CM031822">
    <property type="protein sequence ID" value="KAG6628881.1"/>
    <property type="molecule type" value="Genomic_DNA"/>
</dbReference>
<dbReference type="PANTHER" id="PTHR33122:SF60">
    <property type="entry name" value="LIPID-TRANSFER PROTEIN DIR1-RELATED"/>
    <property type="match status" value="1"/>
</dbReference>
<dbReference type="InterPro" id="IPR039265">
    <property type="entry name" value="DIR1-like"/>
</dbReference>
<dbReference type="InterPro" id="IPR016140">
    <property type="entry name" value="Bifunc_inhib/LTP/seed_store"/>
</dbReference>
<keyword evidence="4" id="KW-1185">Reference proteome</keyword>
<dbReference type="SMART" id="SM00499">
    <property type="entry name" value="AAI"/>
    <property type="match status" value="1"/>
</dbReference>
<proteinExistence type="predicted"/>
<gene>
    <name evidence="3" type="ORF">CIPAW_14G043500</name>
</gene>
<dbReference type="InterPro" id="IPR044741">
    <property type="entry name" value="NsLTP-like"/>
</dbReference>
<evidence type="ECO:0000313" key="4">
    <source>
        <dbReference type="Proteomes" id="UP000811609"/>
    </source>
</evidence>
<dbReference type="CDD" id="cd04660">
    <property type="entry name" value="nsLTP_like"/>
    <property type="match status" value="1"/>
</dbReference>
<organism evidence="3 4">
    <name type="scientific">Carya illinoinensis</name>
    <name type="common">Pecan</name>
    <dbReference type="NCBI Taxonomy" id="32201"/>
    <lineage>
        <taxon>Eukaryota</taxon>
        <taxon>Viridiplantae</taxon>
        <taxon>Streptophyta</taxon>
        <taxon>Embryophyta</taxon>
        <taxon>Tracheophyta</taxon>
        <taxon>Spermatophyta</taxon>
        <taxon>Magnoliopsida</taxon>
        <taxon>eudicotyledons</taxon>
        <taxon>Gunneridae</taxon>
        <taxon>Pentapetalae</taxon>
        <taxon>rosids</taxon>
        <taxon>fabids</taxon>
        <taxon>Fagales</taxon>
        <taxon>Juglandaceae</taxon>
        <taxon>Carya</taxon>
    </lineage>
</organism>
<dbReference type="GO" id="GO:0005504">
    <property type="term" value="F:fatty acid binding"/>
    <property type="evidence" value="ECO:0007669"/>
    <property type="project" value="InterPro"/>
</dbReference>
<evidence type="ECO:0000313" key="3">
    <source>
        <dbReference type="EMBL" id="KAG6628880.1"/>
    </source>
</evidence>
<evidence type="ECO:0000256" key="1">
    <source>
        <dbReference type="SAM" id="SignalP"/>
    </source>
</evidence>
<feature type="domain" description="Bifunctional inhibitor/plant lipid transfer protein/seed storage helical" evidence="2">
    <location>
        <begin position="28"/>
        <end position="100"/>
    </location>
</feature>
<feature type="signal peptide" evidence="1">
    <location>
        <begin position="1"/>
        <end position="23"/>
    </location>
</feature>
<dbReference type="AlphaFoldDB" id="A0A8T1NJ63"/>
<evidence type="ECO:0000259" key="2">
    <source>
        <dbReference type="SMART" id="SM00499"/>
    </source>
</evidence>
<sequence length="100" mass="10415">MEMGRKLVLVVLMVAVLFEGSRAAVKLCDMDDDGLSACKPSVTQPDPADPTPACCQALSGADLKCLCSYKNSMVLPALGIDPDLAMALPAKCSLTPPTDC</sequence>
<reference evidence="3" key="1">
    <citation type="submission" date="2020-12" db="EMBL/GenBank/DDBJ databases">
        <title>WGS assembly of Carya illinoinensis cv. Pawnee.</title>
        <authorList>
            <person name="Platts A."/>
            <person name="Shu S."/>
            <person name="Wright S."/>
            <person name="Barry K."/>
            <person name="Edger P."/>
            <person name="Pires J.C."/>
            <person name="Schmutz J."/>
        </authorList>
    </citation>
    <scope>NUCLEOTIDE SEQUENCE</scope>
    <source>
        <tissue evidence="3">Leaf</tissue>
    </source>
</reference>
<accession>A0A8T1NJ63</accession>
<dbReference type="EMBL" id="CM031822">
    <property type="protein sequence ID" value="KAG6628880.1"/>
    <property type="molecule type" value="Genomic_DNA"/>
</dbReference>
<dbReference type="GO" id="GO:0009627">
    <property type="term" value="P:systemic acquired resistance"/>
    <property type="evidence" value="ECO:0007669"/>
    <property type="project" value="InterPro"/>
</dbReference>
<dbReference type="Proteomes" id="UP000811609">
    <property type="component" value="Chromosome 14"/>
</dbReference>
<comment type="caution">
    <text evidence="3">The sequence shown here is derived from an EMBL/GenBank/DDBJ whole genome shotgun (WGS) entry which is preliminary data.</text>
</comment>
<dbReference type="PANTHER" id="PTHR33122">
    <property type="entry name" value="LIPID BINDING PROTEIN-RELATED"/>
    <property type="match status" value="1"/>
</dbReference>
<name>A0A8T1NJ63_CARIL</name>